<dbReference type="InterPro" id="IPR006665">
    <property type="entry name" value="OmpA-like"/>
</dbReference>
<evidence type="ECO:0000256" key="1">
    <source>
        <dbReference type="PROSITE-ProRule" id="PRU00473"/>
    </source>
</evidence>
<name>A0A9D9HL63_9BACT</name>
<feature type="compositionally biased region" description="Polar residues" evidence="2">
    <location>
        <begin position="71"/>
        <end position="89"/>
    </location>
</feature>
<accession>A0A9D9HL63</accession>
<dbReference type="InterPro" id="IPR036737">
    <property type="entry name" value="OmpA-like_sf"/>
</dbReference>
<dbReference type="Gene3D" id="3.30.1330.60">
    <property type="entry name" value="OmpA-like domain"/>
    <property type="match status" value="1"/>
</dbReference>
<dbReference type="Proteomes" id="UP000823617">
    <property type="component" value="Unassembled WGS sequence"/>
</dbReference>
<feature type="region of interest" description="Disordered" evidence="2">
    <location>
        <begin position="70"/>
        <end position="89"/>
    </location>
</feature>
<dbReference type="PROSITE" id="PS51123">
    <property type="entry name" value="OMPA_2"/>
    <property type="match status" value="1"/>
</dbReference>
<dbReference type="EMBL" id="JADIMK010000059">
    <property type="protein sequence ID" value="MBO8455874.1"/>
    <property type="molecule type" value="Genomic_DNA"/>
</dbReference>
<evidence type="ECO:0000313" key="4">
    <source>
        <dbReference type="EMBL" id="MBO8455874.1"/>
    </source>
</evidence>
<comment type="caution">
    <text evidence="4">The sequence shown here is derived from an EMBL/GenBank/DDBJ whole genome shotgun (WGS) entry which is preliminary data.</text>
</comment>
<reference evidence="4" key="1">
    <citation type="submission" date="2020-10" db="EMBL/GenBank/DDBJ databases">
        <authorList>
            <person name="Gilroy R."/>
        </authorList>
    </citation>
    <scope>NUCLEOTIDE SEQUENCE</scope>
    <source>
        <strain evidence="4">B1-3475</strain>
    </source>
</reference>
<organism evidence="4 5">
    <name type="scientific">Candidatus Cryptobacteroides intestinigallinarum</name>
    <dbReference type="NCBI Taxonomy" id="2840767"/>
    <lineage>
        <taxon>Bacteria</taxon>
        <taxon>Pseudomonadati</taxon>
        <taxon>Bacteroidota</taxon>
        <taxon>Bacteroidia</taxon>
        <taxon>Bacteroidales</taxon>
        <taxon>Candidatus Cryptobacteroides</taxon>
    </lineage>
</organism>
<dbReference type="SUPFAM" id="SSF103088">
    <property type="entry name" value="OmpA-like"/>
    <property type="match status" value="1"/>
</dbReference>
<evidence type="ECO:0000313" key="5">
    <source>
        <dbReference type="Proteomes" id="UP000823617"/>
    </source>
</evidence>
<feature type="domain" description="OmpA-like" evidence="3">
    <location>
        <begin position="1"/>
        <end position="89"/>
    </location>
</feature>
<protein>
    <submittedName>
        <fullName evidence="4">OmpA family protein</fullName>
    </submittedName>
</protein>
<gene>
    <name evidence="4" type="ORF">IAC08_05670</name>
</gene>
<feature type="non-terminal residue" evidence="4">
    <location>
        <position position="1"/>
    </location>
</feature>
<reference evidence="4" key="2">
    <citation type="journal article" date="2021" name="PeerJ">
        <title>Extensive microbial diversity within the chicken gut microbiome revealed by metagenomics and culture.</title>
        <authorList>
            <person name="Gilroy R."/>
            <person name="Ravi A."/>
            <person name="Getino M."/>
            <person name="Pursley I."/>
            <person name="Horton D.L."/>
            <person name="Alikhan N.F."/>
            <person name="Baker D."/>
            <person name="Gharbi K."/>
            <person name="Hall N."/>
            <person name="Watson M."/>
            <person name="Adriaenssens E.M."/>
            <person name="Foster-Nyarko E."/>
            <person name="Jarju S."/>
            <person name="Secka A."/>
            <person name="Antonio M."/>
            <person name="Oren A."/>
            <person name="Chaudhuri R.R."/>
            <person name="La Ragione R."/>
            <person name="Hildebrand F."/>
            <person name="Pallen M.J."/>
        </authorList>
    </citation>
    <scope>NUCLEOTIDE SEQUENCE</scope>
    <source>
        <strain evidence="4">B1-3475</strain>
    </source>
</reference>
<dbReference type="GO" id="GO:0016020">
    <property type="term" value="C:membrane"/>
    <property type="evidence" value="ECO:0007669"/>
    <property type="project" value="UniProtKB-UniRule"/>
</dbReference>
<keyword evidence="1" id="KW-0472">Membrane</keyword>
<sequence length="89" mass="9784">LTPADQIRLTVLADQIKKGPQDYVYTITGYADFNTGTQDRNTALSVKRAKTVYDFLISLGVPAEQLAYSGTDRNSQPFSGEGNQTVIIR</sequence>
<proteinExistence type="predicted"/>
<evidence type="ECO:0000259" key="3">
    <source>
        <dbReference type="PROSITE" id="PS51123"/>
    </source>
</evidence>
<dbReference type="AlphaFoldDB" id="A0A9D9HL63"/>
<evidence type="ECO:0000256" key="2">
    <source>
        <dbReference type="SAM" id="MobiDB-lite"/>
    </source>
</evidence>
<dbReference type="Pfam" id="PF00691">
    <property type="entry name" value="OmpA"/>
    <property type="match status" value="1"/>
</dbReference>